<comment type="catalytic activity">
    <reaction evidence="1">
        <text>ATP = 3',5'-cyclic AMP + diphosphate</text>
        <dbReference type="Rhea" id="RHEA:15389"/>
        <dbReference type="ChEBI" id="CHEBI:30616"/>
        <dbReference type="ChEBI" id="CHEBI:33019"/>
        <dbReference type="ChEBI" id="CHEBI:58165"/>
        <dbReference type="EC" id="4.6.1.1"/>
    </reaction>
</comment>
<keyword evidence="9 12" id="KW-1133">Transmembrane helix</keyword>
<dbReference type="InterPro" id="IPR029787">
    <property type="entry name" value="Nucleotide_cyclase"/>
</dbReference>
<evidence type="ECO:0000259" key="13">
    <source>
        <dbReference type="PROSITE" id="PS50125"/>
    </source>
</evidence>
<keyword evidence="15" id="KW-1185">Reference proteome</keyword>
<evidence type="ECO:0000256" key="9">
    <source>
        <dbReference type="ARBA" id="ARBA00022989"/>
    </source>
</evidence>
<evidence type="ECO:0000256" key="6">
    <source>
        <dbReference type="ARBA" id="ARBA00022741"/>
    </source>
</evidence>
<dbReference type="PANTHER" id="PTHR45627">
    <property type="entry name" value="ADENYLATE CYCLASE TYPE 1"/>
    <property type="match status" value="1"/>
</dbReference>
<keyword evidence="8" id="KW-0460">Magnesium</keyword>
<name>B3MNI2_DROAN</name>
<dbReference type="PhylomeDB" id="B3MNI2"/>
<dbReference type="InterPro" id="IPR001054">
    <property type="entry name" value="A/G_cyclase"/>
</dbReference>
<evidence type="ECO:0000313" key="14">
    <source>
        <dbReference type="EMBL" id="EDV32090.1"/>
    </source>
</evidence>
<dbReference type="PANTHER" id="PTHR45627:SF23">
    <property type="entry name" value="AT30656P-RELATED"/>
    <property type="match status" value="1"/>
</dbReference>
<evidence type="ECO:0000256" key="4">
    <source>
        <dbReference type="ARBA" id="ARBA00022692"/>
    </source>
</evidence>
<dbReference type="GO" id="GO:0035556">
    <property type="term" value="P:intracellular signal transduction"/>
    <property type="evidence" value="ECO:0007669"/>
    <property type="project" value="InterPro"/>
</dbReference>
<dbReference type="Gene3D" id="3.30.70.1230">
    <property type="entry name" value="Nucleotide cyclase"/>
    <property type="match status" value="2"/>
</dbReference>
<feature type="transmembrane region" description="Helical" evidence="12">
    <location>
        <begin position="120"/>
        <end position="140"/>
    </location>
</feature>
<evidence type="ECO:0000256" key="11">
    <source>
        <dbReference type="ARBA" id="ARBA00023239"/>
    </source>
</evidence>
<dbReference type="PROSITE" id="PS50125">
    <property type="entry name" value="GUANYLATE_CYCLASE_2"/>
    <property type="match status" value="2"/>
</dbReference>
<dbReference type="InParanoid" id="B3MNI2"/>
<evidence type="ECO:0000256" key="1">
    <source>
        <dbReference type="ARBA" id="ARBA00001593"/>
    </source>
</evidence>
<evidence type="ECO:0000256" key="5">
    <source>
        <dbReference type="ARBA" id="ARBA00022723"/>
    </source>
</evidence>
<dbReference type="GO" id="GO:0005886">
    <property type="term" value="C:plasma membrane"/>
    <property type="evidence" value="ECO:0007669"/>
    <property type="project" value="TreeGrafter"/>
</dbReference>
<evidence type="ECO:0000256" key="3">
    <source>
        <dbReference type="ARBA" id="ARBA00012201"/>
    </source>
</evidence>
<dbReference type="SMR" id="B3MNI2"/>
<dbReference type="KEGG" id="dan:6497038"/>
<evidence type="ECO:0000256" key="8">
    <source>
        <dbReference type="ARBA" id="ARBA00022842"/>
    </source>
</evidence>
<dbReference type="SMART" id="SM00044">
    <property type="entry name" value="CYCc"/>
    <property type="match status" value="2"/>
</dbReference>
<dbReference type="GO" id="GO:0004016">
    <property type="term" value="F:adenylate cyclase activity"/>
    <property type="evidence" value="ECO:0007669"/>
    <property type="project" value="UniProtKB-EC"/>
</dbReference>
<dbReference type="Pfam" id="PF00211">
    <property type="entry name" value="Guanylate_cyc"/>
    <property type="match status" value="2"/>
</dbReference>
<feature type="transmembrane region" description="Helical" evidence="12">
    <location>
        <begin position="668"/>
        <end position="687"/>
    </location>
</feature>
<sequence>MHQSRRTYVPRKGKPCHLYYTTERQWEPDYLKGRCLELGLEEQFLRYQIRLMVSYLGVFFALHIGLSVAHILVAIYLTNSQTHVLVDVLFCSISTTILLLVLSINFFVGFVTRHHWIMPLSSTLATVVAVVSDIGLVVYSEAVNKWELDILHYTYYLCMVYMFLPITSHTVALILGTAVSITYIGYYVFCLPFTDPGQNILNYSYVMVDFLHYICFNVMGIYFRMMNDMLTRSSFLDRHQYVMEEIWLRNARPQESRLLNAILPPHIAKNIQVSIRDRIQLTEKGLSYDRLRERSAIGMAIQVYPDVSILYADVVNYTYLTTTLTVERLVQVLHDLYARFDVAAAHFNVQRIKFLGDCYYCVAGLKAPNPDHAQTAVSLGIAMIANIMEVREEWELDIDMRIGVHSGDIIAGVIGEAKLQFDIWGPAVEIASHLESTGESGYVHVSNATMRKLKFQGIKVKAGTAKAQQDPLLQKHSMKTYLLTGIPPRESVRRTIDYASPHVFDPNAYHEPVHYMSYVDHTAEQIEDEIQKIPIVGVEPICWRRRKNKKDHMKGNIGMVFAAFNDSHLEGNYLRRPDYIIKYTVLLVWIMGCCLIYIQLATNESNCILCIVIDIIVFLFLTAVLAICWYKKFCYWKHKGDENYLYSRCSCIIFGFFEKTQQSLRRRIVLYLLVVLSLLMVTSLIMLNCDYDLFKISLIEARLYRYPMDPEICFQPWTFTNMMSLLIGMSYTFARIPFAMKMGITLLEGGYFLVVVFLQYLFIFHHSKTNVANLPSEIAHCKRIAVILITFYLKERRVEFNAKTNFKINMEMKKKQDAADLTNASIKILLNNILPAHVVEVYLTNIANHELYYENYHMVSVMFAMLINFQMDLKGLRILNDVITEFDRLLNVYKEYYVVEKIKIVGATYMAACGLDYTQAAKIGRSAKTALHEEAERASRFRQSVMLSGSIECSEITEQEEVVFVMASFALDLMRTLFMCNQAYQRNRFESGTWTMGEISIGISSGELMAGVVGASQPHYDIWGSPVNMASRMQSTGLAGHIHLTEESARILNEYGISSTYRGMTFVKGVGEIPTYFLDIDEKLDFVLLEEDDVFERQSRKSLRSAVSHHIRYNPDAKR</sequence>
<keyword evidence="11 14" id="KW-0456">Lyase</keyword>
<dbReference type="GO" id="GO:0005524">
    <property type="term" value="F:ATP binding"/>
    <property type="evidence" value="ECO:0007669"/>
    <property type="project" value="UniProtKB-KW"/>
</dbReference>
<organism evidence="14 15">
    <name type="scientific">Drosophila ananassae</name>
    <name type="common">Fruit fly</name>
    <dbReference type="NCBI Taxonomy" id="7217"/>
    <lineage>
        <taxon>Eukaryota</taxon>
        <taxon>Metazoa</taxon>
        <taxon>Ecdysozoa</taxon>
        <taxon>Arthropoda</taxon>
        <taxon>Hexapoda</taxon>
        <taxon>Insecta</taxon>
        <taxon>Pterygota</taxon>
        <taxon>Neoptera</taxon>
        <taxon>Endopterygota</taxon>
        <taxon>Diptera</taxon>
        <taxon>Brachycera</taxon>
        <taxon>Muscomorpha</taxon>
        <taxon>Ephydroidea</taxon>
        <taxon>Drosophilidae</taxon>
        <taxon>Drosophila</taxon>
        <taxon>Sophophora</taxon>
    </lineage>
</organism>
<feature type="transmembrane region" description="Helical" evidence="12">
    <location>
        <begin position="171"/>
        <end position="194"/>
    </location>
</feature>
<evidence type="ECO:0000256" key="7">
    <source>
        <dbReference type="ARBA" id="ARBA00022840"/>
    </source>
</evidence>
<feature type="transmembrane region" description="Helical" evidence="12">
    <location>
        <begin position="53"/>
        <end position="78"/>
    </location>
</feature>
<evidence type="ECO:0000256" key="2">
    <source>
        <dbReference type="ARBA" id="ARBA00004141"/>
    </source>
</evidence>
<comment type="subcellular location">
    <subcellularLocation>
        <location evidence="2">Membrane</location>
        <topology evidence="2">Multi-pass membrane protein</topology>
    </subcellularLocation>
</comment>
<dbReference type="STRING" id="7217.B3MNI2"/>
<feature type="transmembrane region" description="Helical" evidence="12">
    <location>
        <begin position="84"/>
        <end position="108"/>
    </location>
</feature>
<dbReference type="AlphaFoldDB" id="B3MNI2"/>
<dbReference type="GO" id="GO:0009190">
    <property type="term" value="P:cyclic nucleotide biosynthetic process"/>
    <property type="evidence" value="ECO:0007669"/>
    <property type="project" value="InterPro"/>
</dbReference>
<evidence type="ECO:0000256" key="10">
    <source>
        <dbReference type="ARBA" id="ARBA00023136"/>
    </source>
</evidence>
<dbReference type="Proteomes" id="UP000007801">
    <property type="component" value="Unassembled WGS sequence"/>
</dbReference>
<gene>
    <name evidence="14" type="primary">Dana\GF14210</name>
    <name evidence="14" type="synonym">dana_GLEANR_14971</name>
    <name evidence="14" type="ORF">GF14210</name>
</gene>
<keyword evidence="4 12" id="KW-0812">Transmembrane</keyword>
<feature type="transmembrane region" description="Helical" evidence="12">
    <location>
        <begin position="200"/>
        <end position="223"/>
    </location>
</feature>
<feature type="transmembrane region" description="Helical" evidence="12">
    <location>
        <begin position="606"/>
        <end position="630"/>
    </location>
</feature>
<keyword evidence="5" id="KW-0479">Metal-binding</keyword>
<dbReference type="HOGENOM" id="CLU_001072_2_5_1"/>
<accession>B3MNI2</accession>
<protein>
    <recommendedName>
        <fullName evidence="3">adenylate cyclase</fullName>
        <ecNumber evidence="3">4.6.1.1</ecNumber>
    </recommendedName>
</protein>
<dbReference type="OMA" id="LAICWYK"/>
<feature type="transmembrane region" description="Helical" evidence="12">
    <location>
        <begin position="746"/>
        <end position="764"/>
    </location>
</feature>
<feature type="transmembrane region" description="Helical" evidence="12">
    <location>
        <begin position="714"/>
        <end position="734"/>
    </location>
</feature>
<dbReference type="FunFam" id="3.30.70.1230:FF:000024">
    <property type="entry name" value="ACXA, isoform A"/>
    <property type="match status" value="1"/>
</dbReference>
<feature type="transmembrane region" description="Helical" evidence="12">
    <location>
        <begin position="146"/>
        <end position="164"/>
    </location>
</feature>
<dbReference type="EC" id="4.6.1.1" evidence="3"/>
<proteinExistence type="predicted"/>
<dbReference type="EMBL" id="CH902620">
    <property type="protein sequence ID" value="EDV32090.1"/>
    <property type="molecule type" value="Genomic_DNA"/>
</dbReference>
<dbReference type="GO" id="GO:0007189">
    <property type="term" value="P:adenylate cyclase-activating G protein-coupled receptor signaling pathway"/>
    <property type="evidence" value="ECO:0007669"/>
    <property type="project" value="TreeGrafter"/>
</dbReference>
<evidence type="ECO:0000313" key="15">
    <source>
        <dbReference type="Proteomes" id="UP000007801"/>
    </source>
</evidence>
<evidence type="ECO:0000256" key="12">
    <source>
        <dbReference type="SAM" id="Phobius"/>
    </source>
</evidence>
<dbReference type="GO" id="GO:0046872">
    <property type="term" value="F:metal ion binding"/>
    <property type="evidence" value="ECO:0007669"/>
    <property type="project" value="UniProtKB-KW"/>
</dbReference>
<dbReference type="OrthoDB" id="6147412at2759"/>
<keyword evidence="6" id="KW-0547">Nucleotide-binding</keyword>
<keyword evidence="7" id="KW-0067">ATP-binding</keyword>
<feature type="domain" description="Guanylate cyclase" evidence="13">
    <location>
        <begin position="308"/>
        <end position="435"/>
    </location>
</feature>
<reference evidence="14 15" key="1">
    <citation type="journal article" date="2007" name="Nature">
        <title>Evolution of genes and genomes on the Drosophila phylogeny.</title>
        <authorList>
            <consortium name="Drosophila 12 Genomes Consortium"/>
            <person name="Clark A.G."/>
            <person name="Eisen M.B."/>
            <person name="Smith D.R."/>
            <person name="Bergman C.M."/>
            <person name="Oliver B."/>
            <person name="Markow T.A."/>
            <person name="Kaufman T.C."/>
            <person name="Kellis M."/>
            <person name="Gelbart W."/>
            <person name="Iyer V.N."/>
            <person name="Pollard D.A."/>
            <person name="Sackton T.B."/>
            <person name="Larracuente A.M."/>
            <person name="Singh N.D."/>
            <person name="Abad J.P."/>
            <person name="Abt D.N."/>
            <person name="Adryan B."/>
            <person name="Aguade M."/>
            <person name="Akashi H."/>
            <person name="Anderson W.W."/>
            <person name="Aquadro C.F."/>
            <person name="Ardell D.H."/>
            <person name="Arguello R."/>
            <person name="Artieri C.G."/>
            <person name="Barbash D.A."/>
            <person name="Barker D."/>
            <person name="Barsanti P."/>
            <person name="Batterham P."/>
            <person name="Batzoglou S."/>
            <person name="Begun D."/>
            <person name="Bhutkar A."/>
            <person name="Blanco E."/>
            <person name="Bosak S.A."/>
            <person name="Bradley R.K."/>
            <person name="Brand A.D."/>
            <person name="Brent M.R."/>
            <person name="Brooks A.N."/>
            <person name="Brown R.H."/>
            <person name="Butlin R.K."/>
            <person name="Caggese C."/>
            <person name="Calvi B.R."/>
            <person name="Bernardo de Carvalho A."/>
            <person name="Caspi A."/>
            <person name="Castrezana S."/>
            <person name="Celniker S.E."/>
            <person name="Chang J.L."/>
            <person name="Chapple C."/>
            <person name="Chatterji S."/>
            <person name="Chinwalla A."/>
            <person name="Civetta A."/>
            <person name="Clifton S.W."/>
            <person name="Comeron J.M."/>
            <person name="Costello J.C."/>
            <person name="Coyne J.A."/>
            <person name="Daub J."/>
            <person name="David R.G."/>
            <person name="Delcher A.L."/>
            <person name="Delehaunty K."/>
            <person name="Do C.B."/>
            <person name="Ebling H."/>
            <person name="Edwards K."/>
            <person name="Eickbush T."/>
            <person name="Evans J.D."/>
            <person name="Filipski A."/>
            <person name="Findeiss S."/>
            <person name="Freyhult E."/>
            <person name="Fulton L."/>
            <person name="Fulton R."/>
            <person name="Garcia A.C."/>
            <person name="Gardiner A."/>
            <person name="Garfield D.A."/>
            <person name="Garvin B.E."/>
            <person name="Gibson G."/>
            <person name="Gilbert D."/>
            <person name="Gnerre S."/>
            <person name="Godfrey J."/>
            <person name="Good R."/>
            <person name="Gotea V."/>
            <person name="Gravely B."/>
            <person name="Greenberg A.J."/>
            <person name="Griffiths-Jones S."/>
            <person name="Gross S."/>
            <person name="Guigo R."/>
            <person name="Gustafson E.A."/>
            <person name="Haerty W."/>
            <person name="Hahn M.W."/>
            <person name="Halligan D.L."/>
            <person name="Halpern A.L."/>
            <person name="Halter G.M."/>
            <person name="Han M.V."/>
            <person name="Heger A."/>
            <person name="Hillier L."/>
            <person name="Hinrichs A.S."/>
            <person name="Holmes I."/>
            <person name="Hoskins R.A."/>
            <person name="Hubisz M.J."/>
            <person name="Hultmark D."/>
            <person name="Huntley M.A."/>
            <person name="Jaffe D.B."/>
            <person name="Jagadeeshan S."/>
            <person name="Jeck W.R."/>
            <person name="Johnson J."/>
            <person name="Jones C.D."/>
            <person name="Jordan W.C."/>
            <person name="Karpen G.H."/>
            <person name="Kataoka E."/>
            <person name="Keightley P.D."/>
            <person name="Kheradpour P."/>
            <person name="Kirkness E.F."/>
            <person name="Koerich L.B."/>
            <person name="Kristiansen K."/>
            <person name="Kudrna D."/>
            <person name="Kulathinal R.J."/>
            <person name="Kumar S."/>
            <person name="Kwok R."/>
            <person name="Lander E."/>
            <person name="Langley C.H."/>
            <person name="Lapoint R."/>
            <person name="Lazzaro B.P."/>
            <person name="Lee S.J."/>
            <person name="Levesque L."/>
            <person name="Li R."/>
            <person name="Lin C.F."/>
            <person name="Lin M.F."/>
            <person name="Lindblad-Toh K."/>
            <person name="Llopart A."/>
            <person name="Long M."/>
            <person name="Low L."/>
            <person name="Lozovsky E."/>
            <person name="Lu J."/>
            <person name="Luo M."/>
            <person name="Machado C.A."/>
            <person name="Makalowski W."/>
            <person name="Marzo M."/>
            <person name="Matsuda M."/>
            <person name="Matzkin L."/>
            <person name="McAllister B."/>
            <person name="McBride C.S."/>
            <person name="McKernan B."/>
            <person name="McKernan K."/>
            <person name="Mendez-Lago M."/>
            <person name="Minx P."/>
            <person name="Mollenhauer M.U."/>
            <person name="Montooth K."/>
            <person name="Mount S.M."/>
            <person name="Mu X."/>
            <person name="Myers E."/>
            <person name="Negre B."/>
            <person name="Newfeld S."/>
            <person name="Nielsen R."/>
            <person name="Noor M.A."/>
            <person name="O'Grady P."/>
            <person name="Pachter L."/>
            <person name="Papaceit M."/>
            <person name="Parisi M.J."/>
            <person name="Parisi M."/>
            <person name="Parts L."/>
            <person name="Pedersen J.S."/>
            <person name="Pesole G."/>
            <person name="Phillippy A.M."/>
            <person name="Ponting C.P."/>
            <person name="Pop M."/>
            <person name="Porcelli D."/>
            <person name="Powell J.R."/>
            <person name="Prohaska S."/>
            <person name="Pruitt K."/>
            <person name="Puig M."/>
            <person name="Quesneville H."/>
            <person name="Ram K.R."/>
            <person name="Rand D."/>
            <person name="Rasmussen M.D."/>
            <person name="Reed L.K."/>
            <person name="Reenan R."/>
            <person name="Reily A."/>
            <person name="Remington K.A."/>
            <person name="Rieger T.T."/>
            <person name="Ritchie M.G."/>
            <person name="Robin C."/>
            <person name="Rogers Y.H."/>
            <person name="Rohde C."/>
            <person name="Rozas J."/>
            <person name="Rubenfield M.J."/>
            <person name="Ruiz A."/>
            <person name="Russo S."/>
            <person name="Salzberg S.L."/>
            <person name="Sanchez-Gracia A."/>
            <person name="Saranga D.J."/>
            <person name="Sato H."/>
            <person name="Schaeffer S.W."/>
            <person name="Schatz M.C."/>
            <person name="Schlenke T."/>
            <person name="Schwartz R."/>
            <person name="Segarra C."/>
            <person name="Singh R.S."/>
            <person name="Sirot L."/>
            <person name="Sirota M."/>
            <person name="Sisneros N.B."/>
            <person name="Smith C.D."/>
            <person name="Smith T.F."/>
            <person name="Spieth J."/>
            <person name="Stage D.E."/>
            <person name="Stark A."/>
            <person name="Stephan W."/>
            <person name="Strausberg R.L."/>
            <person name="Strempel S."/>
            <person name="Sturgill D."/>
            <person name="Sutton G."/>
            <person name="Sutton G.G."/>
            <person name="Tao W."/>
            <person name="Teichmann S."/>
            <person name="Tobari Y.N."/>
            <person name="Tomimura Y."/>
            <person name="Tsolas J.M."/>
            <person name="Valente V.L."/>
            <person name="Venter E."/>
            <person name="Venter J.C."/>
            <person name="Vicario S."/>
            <person name="Vieira F.G."/>
            <person name="Vilella A.J."/>
            <person name="Villasante A."/>
            <person name="Walenz B."/>
            <person name="Wang J."/>
            <person name="Wasserman M."/>
            <person name="Watts T."/>
            <person name="Wilson D."/>
            <person name="Wilson R.K."/>
            <person name="Wing R.A."/>
            <person name="Wolfner M.F."/>
            <person name="Wong A."/>
            <person name="Wong G.K."/>
            <person name="Wu C.I."/>
            <person name="Wu G."/>
            <person name="Yamamoto D."/>
            <person name="Yang H.P."/>
            <person name="Yang S.P."/>
            <person name="Yorke J.A."/>
            <person name="Yoshida K."/>
            <person name="Zdobnov E."/>
            <person name="Zhang P."/>
            <person name="Zhang Y."/>
            <person name="Zimin A.V."/>
            <person name="Baldwin J."/>
            <person name="Abdouelleil A."/>
            <person name="Abdulkadir J."/>
            <person name="Abebe A."/>
            <person name="Abera B."/>
            <person name="Abreu J."/>
            <person name="Acer S.C."/>
            <person name="Aftuck L."/>
            <person name="Alexander A."/>
            <person name="An P."/>
            <person name="Anderson E."/>
            <person name="Anderson S."/>
            <person name="Arachi H."/>
            <person name="Azer M."/>
            <person name="Bachantsang P."/>
            <person name="Barry A."/>
            <person name="Bayul T."/>
            <person name="Berlin A."/>
            <person name="Bessette D."/>
            <person name="Bloom T."/>
            <person name="Blye J."/>
            <person name="Boguslavskiy L."/>
            <person name="Bonnet C."/>
            <person name="Boukhgalter B."/>
            <person name="Bourzgui I."/>
            <person name="Brown A."/>
            <person name="Cahill P."/>
            <person name="Channer S."/>
            <person name="Cheshatsang Y."/>
            <person name="Chuda L."/>
            <person name="Citroen M."/>
            <person name="Collymore A."/>
            <person name="Cooke P."/>
            <person name="Costello M."/>
            <person name="D'Aco K."/>
            <person name="Daza R."/>
            <person name="De Haan G."/>
            <person name="DeGray S."/>
            <person name="DeMaso C."/>
            <person name="Dhargay N."/>
            <person name="Dooley K."/>
            <person name="Dooley E."/>
            <person name="Doricent M."/>
            <person name="Dorje P."/>
            <person name="Dorjee K."/>
            <person name="Dupes A."/>
            <person name="Elong R."/>
            <person name="Falk J."/>
            <person name="Farina A."/>
            <person name="Faro S."/>
            <person name="Ferguson D."/>
            <person name="Fisher S."/>
            <person name="Foley C.D."/>
            <person name="Franke A."/>
            <person name="Friedrich D."/>
            <person name="Gadbois L."/>
            <person name="Gearin G."/>
            <person name="Gearin C.R."/>
            <person name="Giannoukos G."/>
            <person name="Goode T."/>
            <person name="Graham J."/>
            <person name="Grandbois E."/>
            <person name="Grewal S."/>
            <person name="Gyaltsen K."/>
            <person name="Hafez N."/>
            <person name="Hagos B."/>
            <person name="Hall J."/>
            <person name="Henson C."/>
            <person name="Hollinger A."/>
            <person name="Honan T."/>
            <person name="Huard M.D."/>
            <person name="Hughes L."/>
            <person name="Hurhula B."/>
            <person name="Husby M.E."/>
            <person name="Kamat A."/>
            <person name="Kanga B."/>
            <person name="Kashin S."/>
            <person name="Khazanovich D."/>
            <person name="Kisner P."/>
            <person name="Lance K."/>
            <person name="Lara M."/>
            <person name="Lee W."/>
            <person name="Lennon N."/>
            <person name="Letendre F."/>
            <person name="LeVine R."/>
            <person name="Lipovsky A."/>
            <person name="Liu X."/>
            <person name="Liu J."/>
            <person name="Liu S."/>
            <person name="Lokyitsang T."/>
            <person name="Lokyitsang Y."/>
            <person name="Lubonja R."/>
            <person name="Lui A."/>
            <person name="MacDonald P."/>
            <person name="Magnisalis V."/>
            <person name="Maru K."/>
            <person name="Matthews C."/>
            <person name="McCusker W."/>
            <person name="McDonough S."/>
            <person name="Mehta T."/>
            <person name="Meldrim J."/>
            <person name="Meneus L."/>
            <person name="Mihai O."/>
            <person name="Mihalev A."/>
            <person name="Mihova T."/>
            <person name="Mittelman R."/>
            <person name="Mlenga V."/>
            <person name="Montmayeur A."/>
            <person name="Mulrain L."/>
            <person name="Navidi A."/>
            <person name="Naylor J."/>
            <person name="Negash T."/>
            <person name="Nguyen T."/>
            <person name="Nguyen N."/>
            <person name="Nicol R."/>
            <person name="Norbu C."/>
            <person name="Norbu N."/>
            <person name="Novod N."/>
            <person name="O'Neill B."/>
            <person name="Osman S."/>
            <person name="Markiewicz E."/>
            <person name="Oyono O.L."/>
            <person name="Patti C."/>
            <person name="Phunkhang P."/>
            <person name="Pierre F."/>
            <person name="Priest M."/>
            <person name="Raghuraman S."/>
            <person name="Rege F."/>
            <person name="Reyes R."/>
            <person name="Rise C."/>
            <person name="Rogov P."/>
            <person name="Ross K."/>
            <person name="Ryan E."/>
            <person name="Settipalli S."/>
            <person name="Shea T."/>
            <person name="Sherpa N."/>
            <person name="Shi L."/>
            <person name="Shih D."/>
            <person name="Sparrow T."/>
            <person name="Spaulding J."/>
            <person name="Stalker J."/>
            <person name="Stange-Thomann N."/>
            <person name="Stavropoulos S."/>
            <person name="Stone C."/>
            <person name="Strader C."/>
            <person name="Tesfaye S."/>
            <person name="Thomson T."/>
            <person name="Thoulutsang Y."/>
            <person name="Thoulutsang D."/>
            <person name="Topham K."/>
            <person name="Topping I."/>
            <person name="Tsamla T."/>
            <person name="Vassiliev H."/>
            <person name="Vo A."/>
            <person name="Wangchuk T."/>
            <person name="Wangdi T."/>
            <person name="Weiand M."/>
            <person name="Wilkinson J."/>
            <person name="Wilson A."/>
            <person name="Yadav S."/>
            <person name="Young G."/>
            <person name="Yu Q."/>
            <person name="Zembek L."/>
            <person name="Zhong D."/>
            <person name="Zimmer A."/>
            <person name="Zwirko Z."/>
            <person name="Jaffe D.B."/>
            <person name="Alvarez P."/>
            <person name="Brockman W."/>
            <person name="Butler J."/>
            <person name="Chin C."/>
            <person name="Gnerre S."/>
            <person name="Grabherr M."/>
            <person name="Kleber M."/>
            <person name="Mauceli E."/>
            <person name="MacCallum I."/>
        </authorList>
    </citation>
    <scope>NUCLEOTIDE SEQUENCE [LARGE SCALE GENOMIC DNA]</scope>
    <source>
        <strain evidence="15">Tucson 14024-0371.13</strain>
    </source>
</reference>
<dbReference type="SUPFAM" id="SSF55073">
    <property type="entry name" value="Nucleotide cyclase"/>
    <property type="match status" value="2"/>
</dbReference>
<dbReference type="GeneID" id="6497038"/>
<dbReference type="CDD" id="cd07302">
    <property type="entry name" value="CHD"/>
    <property type="match status" value="2"/>
</dbReference>
<feature type="transmembrane region" description="Helical" evidence="12">
    <location>
        <begin position="580"/>
        <end position="600"/>
    </location>
</feature>
<dbReference type="eggNOG" id="KOG3619">
    <property type="taxonomic scope" value="Eukaryota"/>
</dbReference>
<feature type="domain" description="Guanylate cyclase" evidence="13">
    <location>
        <begin position="860"/>
        <end position="1034"/>
    </location>
</feature>
<keyword evidence="10 12" id="KW-0472">Membrane</keyword>